<gene>
    <name evidence="6" type="ORF">ORJ04_05865</name>
</gene>
<dbReference type="RefSeq" id="WP_305974452.1">
    <property type="nucleotide sequence ID" value="NZ_JAPJDZ010000009.1"/>
</dbReference>
<feature type="signal peptide" evidence="2">
    <location>
        <begin position="1"/>
        <end position="23"/>
    </location>
</feature>
<evidence type="ECO:0000259" key="5">
    <source>
        <dbReference type="Pfam" id="PF25989"/>
    </source>
</evidence>
<evidence type="ECO:0000256" key="2">
    <source>
        <dbReference type="SAM" id="SignalP"/>
    </source>
</evidence>
<dbReference type="Gene3D" id="2.40.420.20">
    <property type="match status" value="1"/>
</dbReference>
<accession>A0ABT9HWG8</accession>
<keyword evidence="7" id="KW-1185">Reference proteome</keyword>
<dbReference type="SUPFAM" id="SSF111369">
    <property type="entry name" value="HlyD-like secretion proteins"/>
    <property type="match status" value="1"/>
</dbReference>
<reference evidence="6 7" key="1">
    <citation type="submission" date="2022-11" db="EMBL/GenBank/DDBJ databases">
        <title>Viruses from the air-sea interface of a natural surface slick.</title>
        <authorList>
            <person name="Rahlff J."/>
            <person name="Holmfeldt K."/>
        </authorList>
    </citation>
    <scope>NUCLEOTIDE SEQUENCE [LARGE SCALE GENOMIC DNA]</scope>
    <source>
        <strain evidence="6 7">SMS4</strain>
    </source>
</reference>
<dbReference type="Gene3D" id="1.10.287.470">
    <property type="entry name" value="Helix hairpin bin"/>
    <property type="match status" value="1"/>
</dbReference>
<evidence type="ECO:0000313" key="7">
    <source>
        <dbReference type="Proteomes" id="UP001231109"/>
    </source>
</evidence>
<dbReference type="Pfam" id="PF25989">
    <property type="entry name" value="YknX_C"/>
    <property type="match status" value="1"/>
</dbReference>
<dbReference type="InterPro" id="IPR058637">
    <property type="entry name" value="YknX-like_C"/>
</dbReference>
<dbReference type="InterPro" id="IPR058625">
    <property type="entry name" value="MdtA-like_BSH"/>
</dbReference>
<evidence type="ECO:0000259" key="4">
    <source>
        <dbReference type="Pfam" id="PF25954"/>
    </source>
</evidence>
<dbReference type="Pfam" id="PF25954">
    <property type="entry name" value="Beta-barrel_RND_2"/>
    <property type="match status" value="1"/>
</dbReference>
<comment type="caution">
    <text evidence="6">The sequence shown here is derived from an EMBL/GenBank/DDBJ whole genome shotgun (WGS) entry which is preliminary data.</text>
</comment>
<dbReference type="EMBL" id="JAPJDZ010000009">
    <property type="protein sequence ID" value="MDP5135473.1"/>
    <property type="molecule type" value="Genomic_DNA"/>
</dbReference>
<dbReference type="NCBIfam" id="TIGR01730">
    <property type="entry name" value="RND_mfp"/>
    <property type="match status" value="1"/>
</dbReference>
<evidence type="ECO:0000259" key="3">
    <source>
        <dbReference type="Pfam" id="PF25917"/>
    </source>
</evidence>
<feature type="domain" description="CusB-like beta-barrel" evidence="4">
    <location>
        <begin position="192"/>
        <end position="263"/>
    </location>
</feature>
<evidence type="ECO:0000313" key="6">
    <source>
        <dbReference type="EMBL" id="MDP5135473.1"/>
    </source>
</evidence>
<comment type="similarity">
    <text evidence="1">Belongs to the membrane fusion protein (MFP) (TC 8.A.1) family.</text>
</comment>
<dbReference type="Pfam" id="PF25917">
    <property type="entry name" value="BSH_RND"/>
    <property type="match status" value="1"/>
</dbReference>
<keyword evidence="2" id="KW-0732">Signal</keyword>
<organism evidence="6 7">
    <name type="scientific">Rheinheimera baltica</name>
    <dbReference type="NCBI Taxonomy" id="67576"/>
    <lineage>
        <taxon>Bacteria</taxon>
        <taxon>Pseudomonadati</taxon>
        <taxon>Pseudomonadota</taxon>
        <taxon>Gammaproteobacteria</taxon>
        <taxon>Chromatiales</taxon>
        <taxon>Chromatiaceae</taxon>
        <taxon>Rheinheimera</taxon>
    </lineage>
</organism>
<feature type="domain" description="Multidrug resistance protein MdtA-like barrel-sandwich hybrid" evidence="3">
    <location>
        <begin position="60"/>
        <end position="180"/>
    </location>
</feature>
<dbReference type="PANTHER" id="PTHR30469:SF11">
    <property type="entry name" value="BLL4320 PROTEIN"/>
    <property type="match status" value="1"/>
</dbReference>
<feature type="domain" description="YknX-like C-terminal permuted SH3-like" evidence="5">
    <location>
        <begin position="272"/>
        <end position="337"/>
    </location>
</feature>
<evidence type="ECO:0000256" key="1">
    <source>
        <dbReference type="ARBA" id="ARBA00009477"/>
    </source>
</evidence>
<proteinExistence type="inferred from homology"/>
<sequence>MPFTRFVVVLFSILLFSAFSTFAQVRGAGRVTQVITAPISFEQQASRVEAVGTAEALQSVVVYPAVGDKVTAVNFVPGQLVNKGDVLLELDSRRQQVAVDRATIQLADANRTLTRLQASRKQGAIAQSELDDAITARDLMQVQLTEALTERQDRTVRAPFTGIAGLTDVEQGDRINQQTAITTIDNREQLLINFSAPEAALTILQGNAHVELAPWHAQELSIKAKIQQIDSRIDSVNRSIRVRALLDNRADIYRPGMSFRVIMQLAGEEYAVVPEAALLWGATSAYVWLAENGVAKRVDVQIKQRLAGRLLVSGALKLGDELIVEGVQTLREGQAVKAAVPAAANNVLSDGAL</sequence>
<dbReference type="InterPro" id="IPR006143">
    <property type="entry name" value="RND_pump_MFP"/>
</dbReference>
<dbReference type="PANTHER" id="PTHR30469">
    <property type="entry name" value="MULTIDRUG RESISTANCE PROTEIN MDTA"/>
    <property type="match status" value="1"/>
</dbReference>
<feature type="chain" id="PRO_5046627835" evidence="2">
    <location>
        <begin position="24"/>
        <end position="353"/>
    </location>
</feature>
<name>A0ABT9HWG8_9GAMM</name>
<dbReference type="InterPro" id="IPR058792">
    <property type="entry name" value="Beta-barrel_RND_2"/>
</dbReference>
<protein>
    <submittedName>
        <fullName evidence="6">Efflux RND transporter periplasmic adaptor subunit</fullName>
    </submittedName>
</protein>
<dbReference type="Gene3D" id="2.40.30.170">
    <property type="match status" value="1"/>
</dbReference>
<dbReference type="Gene3D" id="2.40.50.100">
    <property type="match status" value="1"/>
</dbReference>
<dbReference type="Proteomes" id="UP001231109">
    <property type="component" value="Unassembled WGS sequence"/>
</dbReference>